<evidence type="ECO:0000256" key="1">
    <source>
        <dbReference type="ARBA" id="ARBA00022705"/>
    </source>
</evidence>
<dbReference type="GO" id="GO:0006260">
    <property type="term" value="P:DNA replication"/>
    <property type="evidence" value="ECO:0007669"/>
    <property type="project" value="UniProtKB-KW"/>
</dbReference>
<dbReference type="Proteomes" id="UP000238937">
    <property type="component" value="Unassembled WGS sequence"/>
</dbReference>
<keyword evidence="10" id="KW-1185">Reference proteome</keyword>
<keyword evidence="4" id="KW-0863">Zinc-finger</keyword>
<reference evidence="9 10" key="1">
    <citation type="submission" date="2018-03" db="EMBL/GenBank/DDBJ databases">
        <title>The ancient ancestry and fast evolution of plastids.</title>
        <authorList>
            <person name="Moore K.R."/>
            <person name="Magnabosco C."/>
            <person name="Momper L."/>
            <person name="Gold D.A."/>
            <person name="Bosak T."/>
            <person name="Fournier G.P."/>
        </authorList>
    </citation>
    <scope>NUCLEOTIDE SEQUENCE [LARGE SCALE GENOMIC DNA]</scope>
    <source>
        <strain evidence="9 10">CCALA 037</strain>
    </source>
</reference>
<keyword evidence="5" id="KW-0862">Zinc</keyword>
<feature type="domain" description="Chaperone DnaJ C-terminal" evidence="8">
    <location>
        <begin position="62"/>
        <end position="155"/>
    </location>
</feature>
<dbReference type="GO" id="GO:0005737">
    <property type="term" value="C:cytoplasm"/>
    <property type="evidence" value="ECO:0007669"/>
    <property type="project" value="TreeGrafter"/>
</dbReference>
<dbReference type="PANTHER" id="PTHR43096">
    <property type="entry name" value="DNAJ HOMOLOG 1, MITOCHONDRIAL-RELATED"/>
    <property type="match status" value="1"/>
</dbReference>
<gene>
    <name evidence="9" type="ORF">C7B77_25060</name>
</gene>
<evidence type="ECO:0000256" key="2">
    <source>
        <dbReference type="ARBA" id="ARBA00022723"/>
    </source>
</evidence>
<evidence type="ECO:0000256" key="6">
    <source>
        <dbReference type="ARBA" id="ARBA00023016"/>
    </source>
</evidence>
<feature type="non-terminal residue" evidence="9">
    <location>
        <position position="1"/>
    </location>
</feature>
<organism evidence="9 10">
    <name type="scientific">Chamaesiphon polymorphus CCALA 037</name>
    <dbReference type="NCBI Taxonomy" id="2107692"/>
    <lineage>
        <taxon>Bacteria</taxon>
        <taxon>Bacillati</taxon>
        <taxon>Cyanobacteriota</taxon>
        <taxon>Cyanophyceae</taxon>
        <taxon>Gomontiellales</taxon>
        <taxon>Chamaesiphonaceae</taxon>
        <taxon>Chamaesiphon</taxon>
    </lineage>
</organism>
<dbReference type="AlphaFoldDB" id="A0A2T1FL98"/>
<dbReference type="GO" id="GO:0008270">
    <property type="term" value="F:zinc ion binding"/>
    <property type="evidence" value="ECO:0007669"/>
    <property type="project" value="UniProtKB-KW"/>
</dbReference>
<dbReference type="SUPFAM" id="SSF49493">
    <property type="entry name" value="HSP40/DnaJ peptide-binding domain"/>
    <property type="match status" value="4"/>
</dbReference>
<dbReference type="EMBL" id="PVWO01000493">
    <property type="protein sequence ID" value="PSB45753.1"/>
    <property type="molecule type" value="Genomic_DNA"/>
</dbReference>
<feature type="domain" description="Chaperone DnaJ C-terminal" evidence="8">
    <location>
        <begin position="168"/>
        <end position="248"/>
    </location>
</feature>
<evidence type="ECO:0000256" key="4">
    <source>
        <dbReference type="ARBA" id="ARBA00022771"/>
    </source>
</evidence>
<dbReference type="RefSeq" id="WP_245894395.1">
    <property type="nucleotide sequence ID" value="NZ_PVWO01000493.1"/>
</dbReference>
<dbReference type="Gene3D" id="2.60.260.20">
    <property type="entry name" value="Urease metallochaperone UreE, N-terminal domain"/>
    <property type="match status" value="4"/>
</dbReference>
<dbReference type="FunFam" id="2.60.260.20:FF:000009">
    <property type="entry name" value="Putative Mitochondrial DnaJ chaperone"/>
    <property type="match status" value="1"/>
</dbReference>
<dbReference type="InterPro" id="IPR002939">
    <property type="entry name" value="DnaJ_C"/>
</dbReference>
<keyword evidence="6" id="KW-0346">Stress response</keyword>
<dbReference type="GO" id="GO:0051082">
    <property type="term" value="F:unfolded protein binding"/>
    <property type="evidence" value="ECO:0007669"/>
    <property type="project" value="InterPro"/>
</dbReference>
<evidence type="ECO:0000256" key="7">
    <source>
        <dbReference type="ARBA" id="ARBA00023186"/>
    </source>
</evidence>
<keyword evidence="1" id="KW-0235">DNA replication</keyword>
<keyword evidence="2" id="KW-0479">Metal-binding</keyword>
<keyword evidence="7" id="KW-0143">Chaperone</keyword>
<sequence length="438" mass="48370">LFIVLVIPGNDKDRKYNELNNDIFTNIKVASDNFNRDLSKMFCLNTDIVEVERGDTFGEDLRLDLTIGFDDAIRGCKQEIKIPRLGMTENGKLDRVVKSLNVTIPAGTNHGNKLRLKGQGDACKYGGKPGDLYLCLLVASPEKEHKRNDVNIDPEIKIGKSHSRGEDLHIDLAIGFNDAMLGCVRDVEISRLEMNAKGELARVASSLRFTIPAGTNHGDKLRLKGQGDACRYGGEPGDLYLYLMVRSPEKTRSLEQESKRNDVSVESEIETNGLHFRDKDIRFDMAIGFDEAILGCERELQVPRTEMTDEGELEYVLKSLTVNIPAGTNNGSTLRLKGQGHACRYGGEPGDLYLYLFVALQDKERKRNGVNIEAEVTITSSQASAGGEVVVNTITGWRTIFISPGTKTGDSLILSGCGVYQPGNPSKNGDYIIKFKCE</sequence>
<evidence type="ECO:0000313" key="9">
    <source>
        <dbReference type="EMBL" id="PSB45753.1"/>
    </source>
</evidence>
<dbReference type="CDD" id="cd10747">
    <property type="entry name" value="DnaJ_C"/>
    <property type="match status" value="2"/>
</dbReference>
<comment type="caution">
    <text evidence="9">The sequence shown here is derived from an EMBL/GenBank/DDBJ whole genome shotgun (WGS) entry which is preliminary data.</text>
</comment>
<keyword evidence="3" id="KW-0677">Repeat</keyword>
<name>A0A2T1FL98_9CYAN</name>
<dbReference type="Pfam" id="PF01556">
    <property type="entry name" value="DnaJ_C"/>
    <property type="match status" value="3"/>
</dbReference>
<evidence type="ECO:0000313" key="10">
    <source>
        <dbReference type="Proteomes" id="UP000238937"/>
    </source>
</evidence>
<dbReference type="InterPro" id="IPR008971">
    <property type="entry name" value="HSP40/DnaJ_pept-bd"/>
</dbReference>
<proteinExistence type="predicted"/>
<accession>A0A2T1FL98</accession>
<protein>
    <recommendedName>
        <fullName evidence="8">Chaperone DnaJ C-terminal domain-containing protein</fullName>
    </recommendedName>
</protein>
<evidence type="ECO:0000256" key="3">
    <source>
        <dbReference type="ARBA" id="ARBA00022737"/>
    </source>
</evidence>
<feature type="domain" description="Chaperone DnaJ C-terminal" evidence="8">
    <location>
        <begin position="281"/>
        <end position="437"/>
    </location>
</feature>
<evidence type="ECO:0000256" key="5">
    <source>
        <dbReference type="ARBA" id="ARBA00022833"/>
    </source>
</evidence>
<dbReference type="GO" id="GO:0042026">
    <property type="term" value="P:protein refolding"/>
    <property type="evidence" value="ECO:0007669"/>
    <property type="project" value="TreeGrafter"/>
</dbReference>
<evidence type="ECO:0000259" key="8">
    <source>
        <dbReference type="Pfam" id="PF01556"/>
    </source>
</evidence>
<dbReference type="PANTHER" id="PTHR43096:SF10">
    <property type="entry name" value="CHAPERONE PROTEIN DNAJ A6, CHLOROPLASTIC"/>
    <property type="match status" value="1"/>
</dbReference>